<dbReference type="GO" id="GO:0005737">
    <property type="term" value="C:cytoplasm"/>
    <property type="evidence" value="ECO:0007669"/>
    <property type="project" value="TreeGrafter"/>
</dbReference>
<evidence type="ECO:0000313" key="5">
    <source>
        <dbReference type="Proteomes" id="UP001141806"/>
    </source>
</evidence>
<dbReference type="GO" id="GO:0061157">
    <property type="term" value="P:mRNA destabilization"/>
    <property type="evidence" value="ECO:0007669"/>
    <property type="project" value="TreeGrafter"/>
</dbReference>
<feature type="region of interest" description="Disordered" evidence="2">
    <location>
        <begin position="183"/>
        <end position="212"/>
    </location>
</feature>
<dbReference type="CDD" id="cd21134">
    <property type="entry name" value="YTH"/>
    <property type="match status" value="1"/>
</dbReference>
<feature type="domain" description="YTH" evidence="3">
    <location>
        <begin position="362"/>
        <end position="503"/>
    </location>
</feature>
<feature type="compositionally biased region" description="Basic and acidic residues" evidence="2">
    <location>
        <begin position="1"/>
        <end position="17"/>
    </location>
</feature>
<evidence type="ECO:0000256" key="1">
    <source>
        <dbReference type="RuleBase" id="RU369095"/>
    </source>
</evidence>
<sequence>MAGEKVKRTNEVLKSEPKQVPLADLDEKDVASGKDGNRCDSTSSLSSSGDVTSSIKFETDRQPVADQGVYYPTTSSYGYYYPGYNGAYPEWDDRGYFNAGGSEVTYTGMQSDNGSLVYYVPGYNPYISGPLMGVDGQCVGQQHFFTSSGYLQPPVAYGSEAMLPYSWDSTLVGDAPNGYAAGVTGPKANSSTPAPTPEVKSKNLKSIKTNDSVDSKGSAVPLKFTASSNFSKSAFPNQHFKPFNKVLRQLGSDFQSDGFGKGSDSLRNVSPFSNQGQGFFPLNGGMNYRPNGWTWPGNDRFKLRDKSYQSRQFEASRELNCGPRAQKLSTPLISTAEKDNLHLTALSDQCNLQDFKTTYENAKFFVIKSYNEDDIHKSIKYDVWSSTPNGNKKLDAAFHDAETKSSETGTKCPVFLFFSVNGSGQFIGIAEMIGKVDFKKDMDFWQLDKWNGFFPVKWHVIKDVPSSQLRRIILENNDNKPVTYSRDTQEIGLKQGLEMLTIFTSFPVKTSMLDDFIFYEEREKTLHTRKSNKPSSSPQMEVYRNNDLTVKLKHLEAGVKNVELGSTRAKKYSDPKTSLTKNLSLSSQLPKRSVGKDSIKESSITTARPHG</sequence>
<dbReference type="AlphaFoldDB" id="A0A9Q0GTJ9"/>
<gene>
    <name evidence="4" type="ORF">NE237_029250</name>
</gene>
<dbReference type="InterPro" id="IPR045168">
    <property type="entry name" value="YTH_prot"/>
</dbReference>
<dbReference type="EMBL" id="JAMYWD010000012">
    <property type="protein sequence ID" value="KAJ4952418.1"/>
    <property type="molecule type" value="Genomic_DNA"/>
</dbReference>
<dbReference type="OrthoDB" id="306690at2759"/>
<keyword evidence="5" id="KW-1185">Reference proteome</keyword>
<comment type="caution">
    <text evidence="4">The sequence shown here is derived from an EMBL/GenBank/DDBJ whole genome shotgun (WGS) entry which is preliminary data.</text>
</comment>
<evidence type="ECO:0000313" key="4">
    <source>
        <dbReference type="EMBL" id="KAJ4952418.1"/>
    </source>
</evidence>
<feature type="region of interest" description="Disordered" evidence="2">
    <location>
        <begin position="1"/>
        <end position="58"/>
    </location>
</feature>
<dbReference type="GO" id="GO:0003729">
    <property type="term" value="F:mRNA binding"/>
    <property type="evidence" value="ECO:0007669"/>
    <property type="project" value="UniProtKB-UniRule"/>
</dbReference>
<evidence type="ECO:0000256" key="2">
    <source>
        <dbReference type="SAM" id="MobiDB-lite"/>
    </source>
</evidence>
<evidence type="ECO:0000259" key="3">
    <source>
        <dbReference type="PROSITE" id="PS50882"/>
    </source>
</evidence>
<protein>
    <recommendedName>
        <fullName evidence="1">YTH domain-containing family protein</fullName>
    </recommendedName>
</protein>
<dbReference type="PANTHER" id="PTHR12357">
    <property type="entry name" value="YTH YT521-B HOMOLOGY DOMAIN-CONTAINING"/>
    <property type="match status" value="1"/>
</dbReference>
<feature type="compositionally biased region" description="Polar residues" evidence="2">
    <location>
        <begin position="601"/>
        <end position="611"/>
    </location>
</feature>
<feature type="region of interest" description="Disordered" evidence="2">
    <location>
        <begin position="570"/>
        <end position="611"/>
    </location>
</feature>
<reference evidence="4" key="1">
    <citation type="journal article" date="2023" name="Plant J.">
        <title>The genome of the king protea, Protea cynaroides.</title>
        <authorList>
            <person name="Chang J."/>
            <person name="Duong T.A."/>
            <person name="Schoeman C."/>
            <person name="Ma X."/>
            <person name="Roodt D."/>
            <person name="Barker N."/>
            <person name="Li Z."/>
            <person name="Van de Peer Y."/>
            <person name="Mizrachi E."/>
        </authorList>
    </citation>
    <scope>NUCLEOTIDE SEQUENCE</scope>
    <source>
        <tissue evidence="4">Young leaves</tissue>
    </source>
</reference>
<organism evidence="4 5">
    <name type="scientific">Protea cynaroides</name>
    <dbReference type="NCBI Taxonomy" id="273540"/>
    <lineage>
        <taxon>Eukaryota</taxon>
        <taxon>Viridiplantae</taxon>
        <taxon>Streptophyta</taxon>
        <taxon>Embryophyta</taxon>
        <taxon>Tracheophyta</taxon>
        <taxon>Spermatophyta</taxon>
        <taxon>Magnoliopsida</taxon>
        <taxon>Proteales</taxon>
        <taxon>Proteaceae</taxon>
        <taxon>Protea</taxon>
    </lineage>
</organism>
<comment type="function">
    <text evidence="1">Specifically recognizes and binds N6-methyladenosine (m6A)-containing RNAs, and regulates mRNA stability. M6A is a modification present at internal sites of mRNAs and some non-coding RNAs and plays a role in mRNA stability and processing.</text>
</comment>
<comment type="similarity">
    <text evidence="1">Belongs to the YTHDF family.</text>
</comment>
<dbReference type="Gene3D" id="3.10.590.10">
    <property type="entry name" value="ph1033 like domains"/>
    <property type="match status" value="1"/>
</dbReference>
<dbReference type="Pfam" id="PF04146">
    <property type="entry name" value="YTH"/>
    <property type="match status" value="1"/>
</dbReference>
<dbReference type="GO" id="GO:1990247">
    <property type="term" value="F:N6-methyladenosine-containing RNA reader activity"/>
    <property type="evidence" value="ECO:0007669"/>
    <property type="project" value="UniProtKB-UniRule"/>
</dbReference>
<dbReference type="InterPro" id="IPR007275">
    <property type="entry name" value="YTH_domain"/>
</dbReference>
<dbReference type="PANTHER" id="PTHR12357:SF95">
    <property type="entry name" value="YTH DOMAIN-CONTAINING FAMILY PROTEIN"/>
    <property type="match status" value="1"/>
</dbReference>
<accession>A0A9Q0GTJ9</accession>
<dbReference type="Proteomes" id="UP001141806">
    <property type="component" value="Unassembled WGS sequence"/>
</dbReference>
<name>A0A9Q0GTJ9_9MAGN</name>
<feature type="compositionally biased region" description="Low complexity" evidence="2">
    <location>
        <begin position="40"/>
        <end position="54"/>
    </location>
</feature>
<dbReference type="PROSITE" id="PS50882">
    <property type="entry name" value="YTH"/>
    <property type="match status" value="1"/>
</dbReference>
<proteinExistence type="inferred from homology"/>
<keyword evidence="1" id="KW-0694">RNA-binding</keyword>
<feature type="compositionally biased region" description="Basic and acidic residues" evidence="2">
    <location>
        <begin position="28"/>
        <end position="38"/>
    </location>
</feature>
<feature type="compositionally biased region" description="Low complexity" evidence="2">
    <location>
        <begin position="576"/>
        <end position="589"/>
    </location>
</feature>